<evidence type="ECO:0000313" key="2">
    <source>
        <dbReference type="Proteomes" id="UP000054018"/>
    </source>
</evidence>
<accession>A0A0C9ZXS5</accession>
<keyword evidence="2" id="KW-1185">Reference proteome</keyword>
<dbReference type="HOGENOM" id="CLU_1897019_0_0_1"/>
<gene>
    <name evidence="1" type="ORF">PISMIDRAFT_410305</name>
</gene>
<dbReference type="Proteomes" id="UP000054018">
    <property type="component" value="Unassembled WGS sequence"/>
</dbReference>
<name>A0A0C9ZXS5_9AGAM</name>
<proteinExistence type="predicted"/>
<dbReference type="AlphaFoldDB" id="A0A0C9ZXS5"/>
<reference evidence="2" key="2">
    <citation type="submission" date="2015-01" db="EMBL/GenBank/DDBJ databases">
        <title>Evolutionary Origins and Diversification of the Mycorrhizal Mutualists.</title>
        <authorList>
            <consortium name="DOE Joint Genome Institute"/>
            <consortium name="Mycorrhizal Genomics Consortium"/>
            <person name="Kohler A."/>
            <person name="Kuo A."/>
            <person name="Nagy L.G."/>
            <person name="Floudas D."/>
            <person name="Copeland A."/>
            <person name="Barry K.W."/>
            <person name="Cichocki N."/>
            <person name="Veneault-Fourrey C."/>
            <person name="LaButti K."/>
            <person name="Lindquist E.A."/>
            <person name="Lipzen A."/>
            <person name="Lundell T."/>
            <person name="Morin E."/>
            <person name="Murat C."/>
            <person name="Riley R."/>
            <person name="Ohm R."/>
            <person name="Sun H."/>
            <person name="Tunlid A."/>
            <person name="Henrissat B."/>
            <person name="Grigoriev I.V."/>
            <person name="Hibbett D.S."/>
            <person name="Martin F."/>
        </authorList>
    </citation>
    <scope>NUCLEOTIDE SEQUENCE [LARGE SCALE GENOMIC DNA]</scope>
    <source>
        <strain evidence="2">441</strain>
    </source>
</reference>
<reference evidence="1 2" key="1">
    <citation type="submission" date="2014-04" db="EMBL/GenBank/DDBJ databases">
        <authorList>
            <consortium name="DOE Joint Genome Institute"/>
            <person name="Kuo A."/>
            <person name="Kohler A."/>
            <person name="Costa M.D."/>
            <person name="Nagy L.G."/>
            <person name="Floudas D."/>
            <person name="Copeland A."/>
            <person name="Barry K.W."/>
            <person name="Cichocki N."/>
            <person name="Veneault-Fourrey C."/>
            <person name="LaButti K."/>
            <person name="Lindquist E.A."/>
            <person name="Lipzen A."/>
            <person name="Lundell T."/>
            <person name="Morin E."/>
            <person name="Murat C."/>
            <person name="Sun H."/>
            <person name="Tunlid A."/>
            <person name="Henrissat B."/>
            <person name="Grigoriev I.V."/>
            <person name="Hibbett D.S."/>
            <person name="Martin F."/>
            <person name="Nordberg H.P."/>
            <person name="Cantor M.N."/>
            <person name="Hua S.X."/>
        </authorList>
    </citation>
    <scope>NUCLEOTIDE SEQUENCE [LARGE SCALE GENOMIC DNA]</scope>
    <source>
        <strain evidence="1 2">441</strain>
    </source>
</reference>
<dbReference type="OrthoDB" id="3219211at2759"/>
<protein>
    <submittedName>
        <fullName evidence="1">Uncharacterized protein</fullName>
    </submittedName>
</protein>
<evidence type="ECO:0000313" key="1">
    <source>
        <dbReference type="EMBL" id="KIK24463.1"/>
    </source>
</evidence>
<sequence length="134" mass="15242">MREPTEGEWRHAGTYRAFRMNDLTTQELPKIGQARGPGERIASKHVREGQQCAVGLLRVSRVGLQCIGFNDEVYRTFSEQPRFVRWPRSSGLTIPLACLVGQLYIRHVPRIVRVVIHDHLPPLPLPSRLLPPST</sequence>
<dbReference type="EMBL" id="KN833716">
    <property type="protein sequence ID" value="KIK24463.1"/>
    <property type="molecule type" value="Genomic_DNA"/>
</dbReference>
<organism evidence="1 2">
    <name type="scientific">Pisolithus microcarpus 441</name>
    <dbReference type="NCBI Taxonomy" id="765257"/>
    <lineage>
        <taxon>Eukaryota</taxon>
        <taxon>Fungi</taxon>
        <taxon>Dikarya</taxon>
        <taxon>Basidiomycota</taxon>
        <taxon>Agaricomycotina</taxon>
        <taxon>Agaricomycetes</taxon>
        <taxon>Agaricomycetidae</taxon>
        <taxon>Boletales</taxon>
        <taxon>Sclerodermatineae</taxon>
        <taxon>Pisolithaceae</taxon>
        <taxon>Pisolithus</taxon>
    </lineage>
</organism>